<feature type="compositionally biased region" description="Basic and acidic residues" evidence="1">
    <location>
        <begin position="82"/>
        <end position="93"/>
    </location>
</feature>
<proteinExistence type="predicted"/>
<name>A0A5B8Z7E2_CYTDA</name>
<feature type="region of interest" description="Disordered" evidence="1">
    <location>
        <begin position="76"/>
        <end position="95"/>
    </location>
</feature>
<protein>
    <recommendedName>
        <fullName evidence="5">Coupling factor for flagellin transcription and translation</fullName>
    </recommendedName>
</protein>
<keyword evidence="2" id="KW-0812">Transmembrane</keyword>
<dbReference type="AlphaFoldDB" id="A0A5B8Z7E2"/>
<keyword evidence="2" id="KW-1133">Transmembrane helix</keyword>
<organism evidence="3 4">
    <name type="scientific">Cytobacillus dafuensis</name>
    <name type="common">Bacillus dafuensis</name>
    <dbReference type="NCBI Taxonomy" id="1742359"/>
    <lineage>
        <taxon>Bacteria</taxon>
        <taxon>Bacillati</taxon>
        <taxon>Bacillota</taxon>
        <taxon>Bacilli</taxon>
        <taxon>Bacillales</taxon>
        <taxon>Bacillaceae</taxon>
        <taxon>Cytobacillus</taxon>
    </lineage>
</organism>
<dbReference type="STRING" id="1742359.GCA_001439625_00445"/>
<dbReference type="Proteomes" id="UP000321555">
    <property type="component" value="Chromosome"/>
</dbReference>
<evidence type="ECO:0000256" key="1">
    <source>
        <dbReference type="SAM" id="MobiDB-lite"/>
    </source>
</evidence>
<sequence length="206" mass="23948">MTTFFIFFSIFLNIIALFAIIILFLRQNRILEVEKKQEKMFLEMEEVISSYLVQMKEDNEDFIKRLNKIDLQSTHSSFTEKNNSDKNEEKNVDHNSFQTRIGKASVYSAANAYKQNAKTSILRHDHEHPPLSDQTVELPSYEINTNKELGNLIINNSSNDFQEQSLLSQVLHLKEQGYSEEAIAQKLNKGKTEIALLLKFNQKNEE</sequence>
<evidence type="ECO:0000313" key="4">
    <source>
        <dbReference type="Proteomes" id="UP000321555"/>
    </source>
</evidence>
<dbReference type="EMBL" id="CP042593">
    <property type="protein sequence ID" value="QED47569.1"/>
    <property type="molecule type" value="Genomic_DNA"/>
</dbReference>
<dbReference type="RefSeq" id="WP_057769890.1">
    <property type="nucleotide sequence ID" value="NZ_CP042593.1"/>
</dbReference>
<feature type="transmembrane region" description="Helical" evidence="2">
    <location>
        <begin position="6"/>
        <end position="25"/>
    </location>
</feature>
<dbReference type="OrthoDB" id="1708317at2"/>
<dbReference type="KEGG" id="bda:FSZ17_10025"/>
<gene>
    <name evidence="3" type="ORF">FSZ17_10025</name>
</gene>
<evidence type="ECO:0008006" key="5">
    <source>
        <dbReference type="Google" id="ProtNLM"/>
    </source>
</evidence>
<keyword evidence="4" id="KW-1185">Reference proteome</keyword>
<reference evidence="4" key="1">
    <citation type="submission" date="2019-08" db="EMBL/GenBank/DDBJ databases">
        <authorList>
            <person name="Zheng X."/>
        </authorList>
    </citation>
    <scope>NUCLEOTIDE SEQUENCE [LARGE SCALE GENOMIC DNA]</scope>
    <source>
        <strain evidence="4">FJAT-25496</strain>
    </source>
</reference>
<keyword evidence="2" id="KW-0472">Membrane</keyword>
<evidence type="ECO:0000313" key="3">
    <source>
        <dbReference type="EMBL" id="QED47569.1"/>
    </source>
</evidence>
<evidence type="ECO:0000256" key="2">
    <source>
        <dbReference type="SAM" id="Phobius"/>
    </source>
</evidence>
<accession>A0A5B8Z7E2</accession>